<keyword evidence="1" id="KW-0472">Membrane</keyword>
<proteinExistence type="predicted"/>
<protein>
    <submittedName>
        <fullName evidence="3">YjiH family protein</fullName>
    </submittedName>
</protein>
<feature type="transmembrane region" description="Helical" evidence="1">
    <location>
        <begin position="131"/>
        <end position="158"/>
    </location>
</feature>
<organism evidence="3 4">
    <name type="scientific">Thalassotalea nanhaiensis</name>
    <dbReference type="NCBI Taxonomy" id="3065648"/>
    <lineage>
        <taxon>Bacteria</taxon>
        <taxon>Pseudomonadati</taxon>
        <taxon>Pseudomonadota</taxon>
        <taxon>Gammaproteobacteria</taxon>
        <taxon>Alteromonadales</taxon>
        <taxon>Colwelliaceae</taxon>
        <taxon>Thalassotalea</taxon>
    </lineage>
</organism>
<evidence type="ECO:0000259" key="2">
    <source>
        <dbReference type="Pfam" id="PF07670"/>
    </source>
</evidence>
<feature type="transmembrane region" description="Helical" evidence="1">
    <location>
        <begin position="52"/>
        <end position="74"/>
    </location>
</feature>
<dbReference type="Pfam" id="PF07670">
    <property type="entry name" value="Gate"/>
    <property type="match status" value="1"/>
</dbReference>
<evidence type="ECO:0000313" key="4">
    <source>
        <dbReference type="Proteomes" id="UP001248581"/>
    </source>
</evidence>
<keyword evidence="4" id="KW-1185">Reference proteome</keyword>
<sequence length="450" mass="48812">MKEIITTRNKLMFILPSLLGLGLFLFPLEYDGKTSIPVAVLAKILENAMSDFASEAVCLLILISAILSLIVSIFRPKSIHPDSLVGSLFIVTPIWLVIRSLGAAFAIIVYTKVGPEIVWNGNTGGLLLNDLMPILFAMFIFAGLLLPLLLNFGLLEFIGTLFSKVMRPLFNLPGRSAIDCTTSWLGDGTVGVLLTNKQYEQKIYTQKEAAVVGTTFSAVSITFSLIVIAEVGLAHMFIPFYFAVCLAGFVAALIVPRLPPLVFKKDLYIDGTLPDPDAHKIPEGDNVFSHGFKSALMRAAQIKSFSSVIADGIQNALEMLFIVIPVVMGIGTIALICAEYTPIFDYLGMPFVPYLELLQVPEAATAAKSVVIGFADMFLPAILIAGVESEFTRFVVAALSITQLVYLSEVGAMLLGTKIPVNILDLFVIFILRTVVTLPVIVAVAHFVYP</sequence>
<name>A0ABY9TJW4_9GAMM</name>
<dbReference type="InterPro" id="IPR011642">
    <property type="entry name" value="Gate_dom"/>
</dbReference>
<feature type="transmembrane region" description="Helical" evidence="1">
    <location>
        <begin position="363"/>
        <end position="387"/>
    </location>
</feature>
<keyword evidence="1" id="KW-0812">Transmembrane</keyword>
<feature type="transmembrane region" description="Helical" evidence="1">
    <location>
        <begin position="209"/>
        <end position="228"/>
    </location>
</feature>
<dbReference type="EMBL" id="CP134146">
    <property type="protein sequence ID" value="WNC69027.1"/>
    <property type="molecule type" value="Genomic_DNA"/>
</dbReference>
<feature type="transmembrane region" description="Helical" evidence="1">
    <location>
        <begin position="319"/>
        <end position="343"/>
    </location>
</feature>
<evidence type="ECO:0000256" key="1">
    <source>
        <dbReference type="SAM" id="Phobius"/>
    </source>
</evidence>
<keyword evidence="1" id="KW-1133">Transmembrane helix</keyword>
<reference evidence="4" key="1">
    <citation type="submission" date="2023-09" db="EMBL/GenBank/DDBJ databases">
        <authorList>
            <person name="Li S."/>
            <person name="Li X."/>
            <person name="Zhang C."/>
            <person name="Zhao Z."/>
        </authorList>
    </citation>
    <scope>NUCLEOTIDE SEQUENCE [LARGE SCALE GENOMIC DNA]</scope>
    <source>
        <strain evidence="4">SQ345</strain>
    </source>
</reference>
<feature type="domain" description="Nucleoside transporter/FeoB GTPase Gate" evidence="2">
    <location>
        <begin position="135"/>
        <end position="233"/>
    </location>
</feature>
<feature type="transmembrane region" description="Helical" evidence="1">
    <location>
        <begin position="86"/>
        <end position="111"/>
    </location>
</feature>
<gene>
    <name evidence="3" type="ORF">RI845_02470</name>
</gene>
<feature type="transmembrane region" description="Helical" evidence="1">
    <location>
        <begin position="234"/>
        <end position="255"/>
    </location>
</feature>
<dbReference type="RefSeq" id="WP_348388176.1">
    <property type="nucleotide sequence ID" value="NZ_CP134146.1"/>
</dbReference>
<dbReference type="Proteomes" id="UP001248581">
    <property type="component" value="Chromosome"/>
</dbReference>
<feature type="transmembrane region" description="Helical" evidence="1">
    <location>
        <begin position="394"/>
        <end position="415"/>
    </location>
</feature>
<accession>A0ABY9TJW4</accession>
<evidence type="ECO:0000313" key="3">
    <source>
        <dbReference type="EMBL" id="WNC69027.1"/>
    </source>
</evidence>
<feature type="transmembrane region" description="Helical" evidence="1">
    <location>
        <begin position="427"/>
        <end position="449"/>
    </location>
</feature>